<evidence type="ECO:0000313" key="1">
    <source>
        <dbReference type="EMBL" id="VVO45166.1"/>
    </source>
</evidence>
<name>A0A5E7G0L0_PSEFL</name>
<accession>A0A5E7G0L0</accession>
<gene>
    <name evidence="1" type="ORF">PS710_06585</name>
</gene>
<sequence length="41" mass="4320">MLAGDEFQRVHLAIGGVTASGIERVLGRILADKTLGNQLAQ</sequence>
<dbReference type="EMBL" id="CABVHW010000080">
    <property type="protein sequence ID" value="VVO45166.1"/>
    <property type="molecule type" value="Genomic_DNA"/>
</dbReference>
<dbReference type="Proteomes" id="UP000381093">
    <property type="component" value="Unassembled WGS sequence"/>
</dbReference>
<dbReference type="AlphaFoldDB" id="A0A5E7G0L0"/>
<reference evidence="1 2" key="1">
    <citation type="submission" date="2019-09" db="EMBL/GenBank/DDBJ databases">
        <authorList>
            <person name="Chandra G."/>
            <person name="Truman W A."/>
        </authorList>
    </citation>
    <scope>NUCLEOTIDE SEQUENCE [LARGE SCALE GENOMIC DNA]</scope>
    <source>
        <strain evidence="1">PS710</strain>
    </source>
</reference>
<proteinExistence type="predicted"/>
<evidence type="ECO:0000313" key="2">
    <source>
        <dbReference type="Proteomes" id="UP000381093"/>
    </source>
</evidence>
<organism evidence="1 2">
    <name type="scientific">Pseudomonas fluorescens</name>
    <dbReference type="NCBI Taxonomy" id="294"/>
    <lineage>
        <taxon>Bacteria</taxon>
        <taxon>Pseudomonadati</taxon>
        <taxon>Pseudomonadota</taxon>
        <taxon>Gammaproteobacteria</taxon>
        <taxon>Pseudomonadales</taxon>
        <taxon>Pseudomonadaceae</taxon>
        <taxon>Pseudomonas</taxon>
    </lineage>
</organism>
<protein>
    <submittedName>
        <fullName evidence="1">Uncharacterized protein</fullName>
    </submittedName>
</protein>